<dbReference type="PANTHER" id="PTHR13774:SF17">
    <property type="entry name" value="PHENAZINE BIOSYNTHESIS-LIKE DOMAIN-CONTAINING PROTEIN"/>
    <property type="match status" value="1"/>
</dbReference>
<dbReference type="InterPro" id="IPR003719">
    <property type="entry name" value="Phenazine_PhzF-like"/>
</dbReference>
<organism evidence="4 5">
    <name type="scientific">Elstera litoralis</name>
    <dbReference type="NCBI Taxonomy" id="552518"/>
    <lineage>
        <taxon>Bacteria</taxon>
        <taxon>Pseudomonadati</taxon>
        <taxon>Pseudomonadota</taxon>
        <taxon>Alphaproteobacteria</taxon>
        <taxon>Rhodospirillales</taxon>
        <taxon>Rhodospirillaceae</taxon>
        <taxon>Elstera</taxon>
    </lineage>
</organism>
<comment type="caution">
    <text evidence="4">The sequence shown here is derived from an EMBL/GenBank/DDBJ whole genome shotgun (WGS) entry which is preliminary data.</text>
</comment>
<accession>A0A0F3IUL7</accession>
<dbReference type="GO" id="GO:0016853">
    <property type="term" value="F:isomerase activity"/>
    <property type="evidence" value="ECO:0007669"/>
    <property type="project" value="UniProtKB-KW"/>
</dbReference>
<dbReference type="PIRSF" id="PIRSF016184">
    <property type="entry name" value="PhzC_PhzF"/>
    <property type="match status" value="1"/>
</dbReference>
<gene>
    <name evidence="4" type="ORF">VZ95_04935</name>
</gene>
<dbReference type="Proteomes" id="UP000033774">
    <property type="component" value="Unassembled WGS sequence"/>
</dbReference>
<keyword evidence="5" id="KW-1185">Reference proteome</keyword>
<dbReference type="PATRIC" id="fig|552518.3.peg.4908"/>
<protein>
    <recommendedName>
        <fullName evidence="6">Isomerase</fullName>
    </recommendedName>
</protein>
<dbReference type="PANTHER" id="PTHR13774">
    <property type="entry name" value="PHENAZINE BIOSYNTHESIS PROTEIN"/>
    <property type="match status" value="1"/>
</dbReference>
<feature type="active site" evidence="3">
    <location>
        <position position="48"/>
    </location>
</feature>
<name>A0A0F3IUL7_9PROT</name>
<evidence type="ECO:0000256" key="3">
    <source>
        <dbReference type="PIRSR" id="PIRSR016184-1"/>
    </source>
</evidence>
<evidence type="ECO:0000256" key="1">
    <source>
        <dbReference type="ARBA" id="ARBA00008270"/>
    </source>
</evidence>
<dbReference type="OrthoDB" id="9788221at2"/>
<dbReference type="EMBL" id="LAJY01000096">
    <property type="protein sequence ID" value="KJV10440.1"/>
    <property type="molecule type" value="Genomic_DNA"/>
</dbReference>
<dbReference type="SUPFAM" id="SSF54506">
    <property type="entry name" value="Diaminopimelate epimerase-like"/>
    <property type="match status" value="1"/>
</dbReference>
<comment type="similarity">
    <text evidence="1">Belongs to the PhzF family.</text>
</comment>
<evidence type="ECO:0000256" key="2">
    <source>
        <dbReference type="ARBA" id="ARBA00023235"/>
    </source>
</evidence>
<dbReference type="NCBIfam" id="TIGR00654">
    <property type="entry name" value="PhzF_family"/>
    <property type="match status" value="1"/>
</dbReference>
<reference evidence="4 5" key="1">
    <citation type="submission" date="2015-03" db="EMBL/GenBank/DDBJ databases">
        <title>Draft genome sequence of Elstera litoralis.</title>
        <authorList>
            <person name="Rahalkar M.C."/>
            <person name="Dhakephalkar P.K."/>
            <person name="Pore S.D."/>
            <person name="Arora P."/>
            <person name="Kapse N.G."/>
            <person name="Pandit P.S."/>
        </authorList>
    </citation>
    <scope>NUCLEOTIDE SEQUENCE [LARGE SCALE GENOMIC DNA]</scope>
    <source>
        <strain evidence="4 5">Dia-1</strain>
    </source>
</reference>
<evidence type="ECO:0000313" key="4">
    <source>
        <dbReference type="EMBL" id="KJV10440.1"/>
    </source>
</evidence>
<sequence length="295" mass="31430">MTRALPLYQVDAFTAERFRGNPAAVMPLTEALPDALMQAIAAENNLSETAFIQRRPGASVEYDIRWFTPALEVQLCGHATLASAAVVFEKLEPQAPRVTFHSISGPLYVEKITLPTGAAGYALDFPRDVPEAVEDAALLAQVADALGVEVLGLLCSPTAAYRLVALVRDAATVAEAKPDLMKIAAINHRSVSLTAAGGKTPDTDEVSLTAIAGGAHPDVDFVSRMFAPKAGIPEDPVTGSLHCILTPYWAARLGKTKLRARQLSARRGDLWVEDTGTRTILAGQTVFVLEGTMLV</sequence>
<evidence type="ECO:0008006" key="6">
    <source>
        <dbReference type="Google" id="ProtNLM"/>
    </source>
</evidence>
<keyword evidence="2" id="KW-0413">Isomerase</keyword>
<evidence type="ECO:0000313" key="5">
    <source>
        <dbReference type="Proteomes" id="UP000033774"/>
    </source>
</evidence>
<proteinExistence type="inferred from homology"/>
<dbReference type="GO" id="GO:0005737">
    <property type="term" value="C:cytoplasm"/>
    <property type="evidence" value="ECO:0007669"/>
    <property type="project" value="TreeGrafter"/>
</dbReference>
<dbReference type="Pfam" id="PF02567">
    <property type="entry name" value="PhzC-PhzF"/>
    <property type="match status" value="1"/>
</dbReference>
<dbReference type="AlphaFoldDB" id="A0A0F3IUL7"/>
<dbReference type="RefSeq" id="WP_045774881.1">
    <property type="nucleotide sequence ID" value="NZ_LAJY01000096.1"/>
</dbReference>
<dbReference type="Gene3D" id="3.10.310.10">
    <property type="entry name" value="Diaminopimelate Epimerase, Chain A, domain 1"/>
    <property type="match status" value="2"/>
</dbReference>